<dbReference type="PROSITE" id="PS01156">
    <property type="entry name" value="TONB_DEPENDENT_REC_2"/>
    <property type="match status" value="1"/>
</dbReference>
<reference evidence="1" key="1">
    <citation type="submission" date="2018-05" db="EMBL/GenBank/DDBJ databases">
        <authorList>
            <person name="Lanie J.A."/>
            <person name="Ng W.-L."/>
            <person name="Kazmierczak K.M."/>
            <person name="Andrzejewski T.M."/>
            <person name="Davidsen T.M."/>
            <person name="Wayne K.J."/>
            <person name="Tettelin H."/>
            <person name="Glass J.I."/>
            <person name="Rusch D."/>
            <person name="Podicherti R."/>
            <person name="Tsui H.-C.T."/>
            <person name="Winkler M.E."/>
        </authorList>
    </citation>
    <scope>NUCLEOTIDE SEQUENCE</scope>
</reference>
<sequence length="149" mass="16466">NAGVDYMLDTRSRQALEPIGASTTPWVYNLDLKMDKRFAFGNYGLTVFARVNNLLDRRNALNVYQATGSADDDGFYGNEVYSQAFIDQYGEDDGGTSGGGDHVAGDGITDYEEMYRAINIDNDESFRTQVGGRLISAPRQVFLGFSVDF</sequence>
<feature type="non-terminal residue" evidence="1">
    <location>
        <position position="1"/>
    </location>
</feature>
<dbReference type="AlphaFoldDB" id="A0A382GTH2"/>
<evidence type="ECO:0000313" key="1">
    <source>
        <dbReference type="EMBL" id="SVB78398.1"/>
    </source>
</evidence>
<accession>A0A382GTH2</accession>
<proteinExistence type="predicted"/>
<name>A0A382GTH2_9ZZZZ</name>
<protein>
    <recommendedName>
        <fullName evidence="2">TonB-dependent receptor-like beta-barrel domain-containing protein</fullName>
    </recommendedName>
</protein>
<dbReference type="InterPro" id="IPR010917">
    <property type="entry name" value="TonB_rcpt_CS"/>
</dbReference>
<evidence type="ECO:0008006" key="2">
    <source>
        <dbReference type="Google" id="ProtNLM"/>
    </source>
</evidence>
<organism evidence="1">
    <name type="scientific">marine metagenome</name>
    <dbReference type="NCBI Taxonomy" id="408172"/>
    <lineage>
        <taxon>unclassified sequences</taxon>
        <taxon>metagenomes</taxon>
        <taxon>ecological metagenomes</taxon>
    </lineage>
</organism>
<gene>
    <name evidence="1" type="ORF">METZ01_LOCUS231252</name>
</gene>
<dbReference type="EMBL" id="UINC01057354">
    <property type="protein sequence ID" value="SVB78398.1"/>
    <property type="molecule type" value="Genomic_DNA"/>
</dbReference>